<dbReference type="AlphaFoldDB" id="A0AA41YK09"/>
<evidence type="ECO:0000256" key="1">
    <source>
        <dbReference type="SAM" id="SignalP"/>
    </source>
</evidence>
<dbReference type="Proteomes" id="UP001165679">
    <property type="component" value="Unassembled WGS sequence"/>
</dbReference>
<dbReference type="Gene3D" id="3.20.20.370">
    <property type="entry name" value="Glycoside hydrolase/deacetylase"/>
    <property type="match status" value="1"/>
</dbReference>
<dbReference type="SUPFAM" id="SSF88713">
    <property type="entry name" value="Glycoside hydrolase/deacetylase"/>
    <property type="match status" value="1"/>
</dbReference>
<evidence type="ECO:0000313" key="3">
    <source>
        <dbReference type="Proteomes" id="UP001165679"/>
    </source>
</evidence>
<keyword evidence="1" id="KW-0732">Signal</keyword>
<sequence>MSLRDRFRRLLPVLAAGLPLLGAGLPGAARAQVTPQPEVEPAVLAVPRPPLPAWQRFAVQAPSADGKPTIAFMFDDMGLNRPQSERAAALPGPLTLSWMPYAQKLSEQVANGAARGHETMLHMPMEPLGRTNPGPNALRTWLPPETNLAYLRAALDSVPGAIGLNQHEGSVASLSVPLMDLVMGELKDRGLIFVDSLTIPHSVALNRAQAAGIPAVPRDVFLDNSPDPASIRAQIAQVEAVARRYGHAIAIGHPRQNTIDVLAQYLPTVQARGFVLWPVSATVAAQNRILMVGDPAR</sequence>
<feature type="signal peptide" evidence="1">
    <location>
        <begin position="1"/>
        <end position="31"/>
    </location>
</feature>
<dbReference type="RefSeq" id="WP_264712355.1">
    <property type="nucleotide sequence ID" value="NZ_JAPDNT010000002.1"/>
</dbReference>
<dbReference type="PANTHER" id="PTHR30105:SF2">
    <property type="entry name" value="DIVERGENT POLYSACCHARIDE DEACETYLASE SUPERFAMILY"/>
    <property type="match status" value="1"/>
</dbReference>
<dbReference type="InterPro" id="IPR006837">
    <property type="entry name" value="Divergent_DAC"/>
</dbReference>
<gene>
    <name evidence="2" type="ORF">OL599_04055</name>
</gene>
<dbReference type="CDD" id="cd10936">
    <property type="entry name" value="CE4_DAC2"/>
    <property type="match status" value="1"/>
</dbReference>
<dbReference type="PANTHER" id="PTHR30105">
    <property type="entry name" value="UNCHARACTERIZED YIBQ-RELATED"/>
    <property type="match status" value="1"/>
</dbReference>
<reference evidence="2" key="2">
    <citation type="submission" date="2022-10" db="EMBL/GenBank/DDBJ databases">
        <authorList>
            <person name="Trinh H.N."/>
        </authorList>
    </citation>
    <scope>NUCLEOTIDE SEQUENCE</scope>
    <source>
        <strain evidence="2">RN2-1</strain>
    </source>
</reference>
<comment type="caution">
    <text evidence="2">The sequence shown here is derived from an EMBL/GenBank/DDBJ whole genome shotgun (WGS) entry which is preliminary data.</text>
</comment>
<name>A0AA41YK09_9PROT</name>
<organism evidence="2 3">
    <name type="scientific">Limobrevibacterium gyesilva</name>
    <dbReference type="NCBI Taxonomy" id="2991712"/>
    <lineage>
        <taxon>Bacteria</taxon>
        <taxon>Pseudomonadati</taxon>
        <taxon>Pseudomonadota</taxon>
        <taxon>Alphaproteobacteria</taxon>
        <taxon>Acetobacterales</taxon>
        <taxon>Acetobacteraceae</taxon>
        <taxon>Limobrevibacterium</taxon>
    </lineage>
</organism>
<reference evidence="2" key="1">
    <citation type="submission" date="2022-09" db="EMBL/GenBank/DDBJ databases">
        <title>Rhodovastum sp. nov. RN2-1 isolated from soil in Seongnam, South Korea.</title>
        <authorList>
            <person name="Le N.T."/>
        </authorList>
    </citation>
    <scope>NUCLEOTIDE SEQUENCE</scope>
    <source>
        <strain evidence="2">RN2-1</strain>
    </source>
</reference>
<dbReference type="EMBL" id="JAPDNT010000002">
    <property type="protein sequence ID" value="MCW3473741.1"/>
    <property type="molecule type" value="Genomic_DNA"/>
</dbReference>
<dbReference type="InterPro" id="IPR011330">
    <property type="entry name" value="Glyco_hydro/deAcase_b/a-brl"/>
</dbReference>
<proteinExistence type="predicted"/>
<evidence type="ECO:0000313" key="2">
    <source>
        <dbReference type="EMBL" id="MCW3473741.1"/>
    </source>
</evidence>
<dbReference type="GO" id="GO:0005975">
    <property type="term" value="P:carbohydrate metabolic process"/>
    <property type="evidence" value="ECO:0007669"/>
    <property type="project" value="InterPro"/>
</dbReference>
<feature type="chain" id="PRO_5041444953" evidence="1">
    <location>
        <begin position="32"/>
        <end position="297"/>
    </location>
</feature>
<keyword evidence="3" id="KW-1185">Reference proteome</keyword>
<accession>A0AA41YK09</accession>
<protein>
    <submittedName>
        <fullName evidence="2">Divergent polysaccharide deacetylase family protein</fullName>
    </submittedName>
</protein>
<dbReference type="Pfam" id="PF04748">
    <property type="entry name" value="Polysacc_deac_2"/>
    <property type="match status" value="1"/>
</dbReference>